<dbReference type="Proteomes" id="UP001215956">
    <property type="component" value="Unassembled WGS sequence"/>
</dbReference>
<protein>
    <submittedName>
        <fullName evidence="1">Uncharacterized protein</fullName>
    </submittedName>
</protein>
<comment type="caution">
    <text evidence="1">The sequence shown here is derived from an EMBL/GenBank/DDBJ whole genome shotgun (WGS) entry which is preliminary data.</text>
</comment>
<evidence type="ECO:0000313" key="2">
    <source>
        <dbReference type="Proteomes" id="UP001215956"/>
    </source>
</evidence>
<dbReference type="RefSeq" id="WP_316969997.1">
    <property type="nucleotide sequence ID" value="NZ_JARFPL010000063.1"/>
</dbReference>
<name>A0ABT5XHV8_9EURY</name>
<organism evidence="1 2">
    <name type="scientific">Candidatus Methanocrinis alkalitolerans</name>
    <dbReference type="NCBI Taxonomy" id="3033395"/>
    <lineage>
        <taxon>Archaea</taxon>
        <taxon>Methanobacteriati</taxon>
        <taxon>Methanobacteriota</taxon>
        <taxon>Stenosarchaea group</taxon>
        <taxon>Methanomicrobia</taxon>
        <taxon>Methanotrichales</taxon>
        <taxon>Methanotrichaceae</taxon>
        <taxon>Methanocrinis</taxon>
    </lineage>
</organism>
<gene>
    <name evidence="1" type="ORF">P0O24_12010</name>
</gene>
<accession>A0ABT5XHV8</accession>
<keyword evidence="2" id="KW-1185">Reference proteome</keyword>
<sequence>MSKTTSKTIIIALLFCSSLWLSSQAADEGVTSFSYQNVIDQRSVQPEAATPPSQSMAQPLEGGQTMLISDSGKNLSDMEFTLYSAIADFGGAGLGVGEAVKFTAPTPDWMLKSLLIVGWSGFNHTSGRLPPDRNFLIEVRDDEANLLYKFADTQNFYFGSADGPVAYGMDVPSVPVTKDFYVVFYDRGSMYLGAEQSNGTGNSYLAIDGQLIPAEVKIRETNETVKVNWLIRAIGG</sequence>
<reference evidence="1 2" key="1">
    <citation type="submission" date="2023-03" db="EMBL/GenBank/DDBJ databases">
        <title>Whole genome sequencing of Methanotrichaceae archaeon M04Ac.</title>
        <authorList>
            <person name="Khomyakova M.A."/>
            <person name="Merkel A.Y."/>
            <person name="Slobodkin A.I."/>
        </authorList>
    </citation>
    <scope>NUCLEOTIDE SEQUENCE [LARGE SCALE GENOMIC DNA]</scope>
    <source>
        <strain evidence="1 2">M04Ac</strain>
    </source>
</reference>
<evidence type="ECO:0000313" key="1">
    <source>
        <dbReference type="EMBL" id="MDF0594304.1"/>
    </source>
</evidence>
<proteinExistence type="predicted"/>
<dbReference type="EMBL" id="JARFPL010000063">
    <property type="protein sequence ID" value="MDF0594304.1"/>
    <property type="molecule type" value="Genomic_DNA"/>
</dbReference>